<proteinExistence type="predicted"/>
<accession>A0A1G2FYS7</accession>
<dbReference type="EMBL" id="MHNI01000012">
    <property type="protein sequence ID" value="OGZ42997.1"/>
    <property type="molecule type" value="Genomic_DNA"/>
</dbReference>
<dbReference type="AlphaFoldDB" id="A0A1G2FYS7"/>
<evidence type="ECO:0000313" key="1">
    <source>
        <dbReference type="EMBL" id="OGZ42997.1"/>
    </source>
</evidence>
<sequence length="112" mass="13027">MGEKDQQWYSEFYRAKRAIQEIAIHNGNNSSGCKSPAIVYLSIHGFLEIAAFIENTLQEGRHGKRKTNEMVRLINQFVDGTITKKREHDLAHEYVKYRKRAAYQRMKVEAPA</sequence>
<protein>
    <submittedName>
        <fullName evidence="1">Uncharacterized protein</fullName>
    </submittedName>
</protein>
<dbReference type="Proteomes" id="UP000176700">
    <property type="component" value="Unassembled WGS sequence"/>
</dbReference>
<gene>
    <name evidence="1" type="ORF">A2W41_02695</name>
</gene>
<evidence type="ECO:0000313" key="2">
    <source>
        <dbReference type="Proteomes" id="UP000176700"/>
    </source>
</evidence>
<organism evidence="1 2">
    <name type="scientific">Candidatus Ryanbacteria bacterium RIFCSPHIGHO2_01_45_13</name>
    <dbReference type="NCBI Taxonomy" id="1802112"/>
    <lineage>
        <taxon>Bacteria</taxon>
        <taxon>Candidatus Ryaniibacteriota</taxon>
    </lineage>
</organism>
<name>A0A1G2FYS7_9BACT</name>
<reference evidence="1 2" key="1">
    <citation type="journal article" date="2016" name="Nat. Commun.">
        <title>Thousands of microbial genomes shed light on interconnected biogeochemical processes in an aquifer system.</title>
        <authorList>
            <person name="Anantharaman K."/>
            <person name="Brown C.T."/>
            <person name="Hug L.A."/>
            <person name="Sharon I."/>
            <person name="Castelle C.J."/>
            <person name="Probst A.J."/>
            <person name="Thomas B.C."/>
            <person name="Singh A."/>
            <person name="Wilkins M.J."/>
            <person name="Karaoz U."/>
            <person name="Brodie E.L."/>
            <person name="Williams K.H."/>
            <person name="Hubbard S.S."/>
            <person name="Banfield J.F."/>
        </authorList>
    </citation>
    <scope>NUCLEOTIDE SEQUENCE [LARGE SCALE GENOMIC DNA]</scope>
</reference>
<comment type="caution">
    <text evidence="1">The sequence shown here is derived from an EMBL/GenBank/DDBJ whole genome shotgun (WGS) entry which is preliminary data.</text>
</comment>